<organism evidence="2 3">
    <name type="scientific">Stakelama pacifica</name>
    <dbReference type="NCBI Taxonomy" id="517720"/>
    <lineage>
        <taxon>Bacteria</taxon>
        <taxon>Pseudomonadati</taxon>
        <taxon>Pseudomonadota</taxon>
        <taxon>Alphaproteobacteria</taxon>
        <taxon>Sphingomonadales</taxon>
        <taxon>Sphingomonadaceae</taxon>
        <taxon>Stakelama</taxon>
    </lineage>
</organism>
<dbReference type="OrthoDB" id="648213at2"/>
<evidence type="ECO:0000313" key="3">
    <source>
        <dbReference type="Proteomes" id="UP000295493"/>
    </source>
</evidence>
<dbReference type="Pfam" id="PF08808">
    <property type="entry name" value="RES"/>
    <property type="match status" value="1"/>
</dbReference>
<protein>
    <submittedName>
        <fullName evidence="2">RES domain-containing protein</fullName>
    </submittedName>
</protein>
<proteinExistence type="predicted"/>
<feature type="domain" description="RES" evidence="1">
    <location>
        <begin position="19"/>
        <end position="155"/>
    </location>
</feature>
<comment type="caution">
    <text evidence="2">The sequence shown here is derived from an EMBL/GenBank/DDBJ whole genome shotgun (WGS) entry which is preliminary data.</text>
</comment>
<sequence>MRFTGLLYRALNPVYARDPLSGEGAARFGGRFNRIGRPALYTSLDADTALREANQVGTLQPTTLVAYRADVGPLLNGRDPEALKPFAMTPAALADSSWRDQMLARATVPTQELSEKVVAKGFAGIIVPSFARGASADSLNLVLWQWEGKLMVIDDDNRLGLRPS</sequence>
<dbReference type="SMART" id="SM00953">
    <property type="entry name" value="RES"/>
    <property type="match status" value="1"/>
</dbReference>
<reference evidence="2 3" key="1">
    <citation type="submission" date="2019-03" db="EMBL/GenBank/DDBJ databases">
        <title>Genomic Encyclopedia of Type Strains, Phase IV (KMG-IV): sequencing the most valuable type-strain genomes for metagenomic binning, comparative biology and taxonomic classification.</title>
        <authorList>
            <person name="Goeker M."/>
        </authorList>
    </citation>
    <scope>NUCLEOTIDE SEQUENCE [LARGE SCALE GENOMIC DNA]</scope>
    <source>
        <strain evidence="2 3">DSM 25059</strain>
    </source>
</reference>
<gene>
    <name evidence="2" type="ORF">EV664_11210</name>
</gene>
<dbReference type="InterPro" id="IPR014914">
    <property type="entry name" value="RES_dom"/>
</dbReference>
<dbReference type="EMBL" id="SNWD01000012">
    <property type="protein sequence ID" value="TDN79531.1"/>
    <property type="molecule type" value="Genomic_DNA"/>
</dbReference>
<dbReference type="Proteomes" id="UP000295493">
    <property type="component" value="Unassembled WGS sequence"/>
</dbReference>
<keyword evidence="3" id="KW-1185">Reference proteome</keyword>
<evidence type="ECO:0000313" key="2">
    <source>
        <dbReference type="EMBL" id="TDN79531.1"/>
    </source>
</evidence>
<accession>A0A4R6FE53</accession>
<name>A0A4R6FE53_9SPHN</name>
<evidence type="ECO:0000259" key="1">
    <source>
        <dbReference type="SMART" id="SM00953"/>
    </source>
</evidence>
<dbReference type="AlphaFoldDB" id="A0A4R6FE53"/>
<dbReference type="RefSeq" id="WP_133496497.1">
    <property type="nucleotide sequence ID" value="NZ_BMLU01000020.1"/>
</dbReference>